<dbReference type="Proteomes" id="UP000295294">
    <property type="component" value="Plasmid unnamed1"/>
</dbReference>
<evidence type="ECO:0000256" key="1">
    <source>
        <dbReference type="ARBA" id="ARBA00023015"/>
    </source>
</evidence>
<keyword evidence="3" id="KW-0804">Transcription</keyword>
<dbReference type="EMBL" id="CP038636">
    <property type="protein sequence ID" value="QBY55885.1"/>
    <property type="molecule type" value="Genomic_DNA"/>
</dbReference>
<dbReference type="KEGG" id="cox:E0W60_28730"/>
<keyword evidence="5" id="KW-0614">Plasmid</keyword>
<dbReference type="GO" id="GO:0000976">
    <property type="term" value="F:transcription cis-regulatory region binding"/>
    <property type="evidence" value="ECO:0007669"/>
    <property type="project" value="TreeGrafter"/>
</dbReference>
<reference evidence="5 6" key="1">
    <citation type="submission" date="2019-03" db="EMBL/GenBank/DDBJ databases">
        <title>Efficiently degradation of phenoxyalkanoic acid herbicides by Cupriavidus oxalaticus strain X32.</title>
        <authorList>
            <person name="Sheng X."/>
        </authorList>
    </citation>
    <scope>NUCLEOTIDE SEQUENCE [LARGE SCALE GENOMIC DNA]</scope>
    <source>
        <strain evidence="5 6">X32</strain>
        <plasmid evidence="5 6">unnamed1</plasmid>
    </source>
</reference>
<gene>
    <name evidence="5" type="ORF">E0W60_28730</name>
</gene>
<dbReference type="Pfam" id="PF12833">
    <property type="entry name" value="HTH_18"/>
    <property type="match status" value="1"/>
</dbReference>
<dbReference type="AlphaFoldDB" id="A0A4P7LJ85"/>
<geneLocation type="plasmid" evidence="5">
    <name>unnamed1</name>
</geneLocation>
<dbReference type="Gene3D" id="1.10.10.60">
    <property type="entry name" value="Homeodomain-like"/>
    <property type="match status" value="1"/>
</dbReference>
<organism evidence="5 6">
    <name type="scientific">Cupriavidus oxalaticus</name>
    <dbReference type="NCBI Taxonomy" id="96344"/>
    <lineage>
        <taxon>Bacteria</taxon>
        <taxon>Pseudomonadati</taxon>
        <taxon>Pseudomonadota</taxon>
        <taxon>Betaproteobacteria</taxon>
        <taxon>Burkholderiales</taxon>
        <taxon>Burkholderiaceae</taxon>
        <taxon>Cupriavidus</taxon>
    </lineage>
</organism>
<dbReference type="GO" id="GO:0003700">
    <property type="term" value="F:DNA-binding transcription factor activity"/>
    <property type="evidence" value="ECO:0007669"/>
    <property type="project" value="InterPro"/>
</dbReference>
<keyword evidence="2" id="KW-0238">DNA-binding</keyword>
<sequence>MSRLVRSATLTRYTEVARSVGVDPLQILAKVGLPPGCLDAGDNLVCASAVCRLLEMTAAASDAEDFGLRMGEGRQLSVLGPLGMAVRDSRTLRDALGAMVRYITLHSEALFLGVEEREGALVIRVSLMVEHSGPTRQADEMVVLSLYRMLQELIGPRWRARRICLSHGAPSNPASHARVFGRPVDFGCDFNGIVCDLKDMEAVPCSARPELAQYAHAYLDSLTARAALSMTEKVRRMVLSLLPSGNCSVERVASQLGVDRRTVHRKLLQEGSTFSSILDEVRASLAVQYLRHAERPVSYVAVLLGFSMQSAFSRWFRDHFGCSPSAWRSDGAQSAGPVARQVLVAASTEQRV</sequence>
<dbReference type="GO" id="GO:0005829">
    <property type="term" value="C:cytosol"/>
    <property type="evidence" value="ECO:0007669"/>
    <property type="project" value="TreeGrafter"/>
</dbReference>
<dbReference type="Pfam" id="PF12625">
    <property type="entry name" value="Arabinose_bd"/>
    <property type="match status" value="1"/>
</dbReference>
<dbReference type="PANTHER" id="PTHR47894:SF4">
    <property type="entry name" value="HTH-TYPE TRANSCRIPTIONAL REGULATOR GADX"/>
    <property type="match status" value="1"/>
</dbReference>
<dbReference type="PROSITE" id="PS01124">
    <property type="entry name" value="HTH_ARAC_FAMILY_2"/>
    <property type="match status" value="1"/>
</dbReference>
<dbReference type="InterPro" id="IPR018062">
    <property type="entry name" value="HTH_AraC-typ_CS"/>
</dbReference>
<keyword evidence="1" id="KW-0805">Transcription regulation</keyword>
<evidence type="ECO:0000313" key="6">
    <source>
        <dbReference type="Proteomes" id="UP000295294"/>
    </source>
</evidence>
<accession>A0A4P7LJ85</accession>
<evidence type="ECO:0000259" key="4">
    <source>
        <dbReference type="PROSITE" id="PS01124"/>
    </source>
</evidence>
<dbReference type="InterPro" id="IPR018060">
    <property type="entry name" value="HTH_AraC"/>
</dbReference>
<name>A0A4P7LJ85_9BURK</name>
<protein>
    <submittedName>
        <fullName evidence="5">AraC family transcriptional regulator</fullName>
    </submittedName>
</protein>
<evidence type="ECO:0000256" key="3">
    <source>
        <dbReference type="ARBA" id="ARBA00023163"/>
    </source>
</evidence>
<dbReference type="InterPro" id="IPR009057">
    <property type="entry name" value="Homeodomain-like_sf"/>
</dbReference>
<feature type="domain" description="HTH araC/xylS-type" evidence="4">
    <location>
        <begin position="232"/>
        <end position="330"/>
    </location>
</feature>
<dbReference type="PROSITE" id="PS00041">
    <property type="entry name" value="HTH_ARAC_FAMILY_1"/>
    <property type="match status" value="1"/>
</dbReference>
<dbReference type="SMART" id="SM00342">
    <property type="entry name" value="HTH_ARAC"/>
    <property type="match status" value="1"/>
</dbReference>
<dbReference type="PANTHER" id="PTHR47894">
    <property type="entry name" value="HTH-TYPE TRANSCRIPTIONAL REGULATOR GADX"/>
    <property type="match status" value="1"/>
</dbReference>
<evidence type="ECO:0000256" key="2">
    <source>
        <dbReference type="ARBA" id="ARBA00023125"/>
    </source>
</evidence>
<dbReference type="OrthoDB" id="6506763at2"/>
<dbReference type="InterPro" id="IPR032687">
    <property type="entry name" value="AraC-type_N"/>
</dbReference>
<proteinExistence type="predicted"/>
<evidence type="ECO:0000313" key="5">
    <source>
        <dbReference type="EMBL" id="QBY55885.1"/>
    </source>
</evidence>
<dbReference type="SUPFAM" id="SSF46689">
    <property type="entry name" value="Homeodomain-like"/>
    <property type="match status" value="1"/>
</dbReference>